<evidence type="ECO:0000259" key="4">
    <source>
        <dbReference type="PROSITE" id="PS51077"/>
    </source>
</evidence>
<dbReference type="InterPro" id="IPR005471">
    <property type="entry name" value="Tscrpt_reg_IclR_N"/>
</dbReference>
<evidence type="ECO:0000256" key="2">
    <source>
        <dbReference type="ARBA" id="ARBA00023125"/>
    </source>
</evidence>
<reference evidence="6 7" key="1">
    <citation type="submission" date="2015-07" db="EMBL/GenBank/DDBJ databases">
        <authorList>
            <person name="Noorani M."/>
        </authorList>
    </citation>
    <scope>NUCLEOTIDE SEQUENCE [LARGE SCALE GENOMIC DNA]</scope>
    <source>
        <strain evidence="6 7">CECT 5088</strain>
    </source>
</reference>
<dbReference type="AlphaFoldDB" id="A0A0M6XLR2"/>
<gene>
    <name evidence="6" type="ORF">JAN5088_00627</name>
</gene>
<dbReference type="EMBL" id="CXPG01000012">
    <property type="protein sequence ID" value="CTQ31868.1"/>
    <property type="molecule type" value="Genomic_DNA"/>
</dbReference>
<feature type="domain" description="HTH iclR-type" evidence="4">
    <location>
        <begin position="1"/>
        <end position="53"/>
    </location>
</feature>
<dbReference type="GO" id="GO:0003677">
    <property type="term" value="F:DNA binding"/>
    <property type="evidence" value="ECO:0007669"/>
    <property type="project" value="UniProtKB-KW"/>
</dbReference>
<dbReference type="SUPFAM" id="SSF55781">
    <property type="entry name" value="GAF domain-like"/>
    <property type="match status" value="1"/>
</dbReference>
<dbReference type="InterPro" id="IPR014757">
    <property type="entry name" value="Tscrpt_reg_IclR_C"/>
</dbReference>
<protein>
    <submittedName>
        <fullName evidence="6">DNA-binding transcriptional activator MhpR</fullName>
    </submittedName>
</protein>
<accession>A0A0M6XLR2</accession>
<evidence type="ECO:0000313" key="7">
    <source>
        <dbReference type="Proteomes" id="UP000048908"/>
    </source>
</evidence>
<dbReference type="PANTHER" id="PTHR30136">
    <property type="entry name" value="HELIX-TURN-HELIX TRANSCRIPTIONAL REGULATOR, ICLR FAMILY"/>
    <property type="match status" value="1"/>
</dbReference>
<dbReference type="InterPro" id="IPR050707">
    <property type="entry name" value="HTH_MetabolicPath_Reg"/>
</dbReference>
<dbReference type="PANTHER" id="PTHR30136:SF35">
    <property type="entry name" value="HTH-TYPE TRANSCRIPTIONAL REGULATOR RV1719"/>
    <property type="match status" value="1"/>
</dbReference>
<dbReference type="Gene3D" id="1.10.10.10">
    <property type="entry name" value="Winged helix-like DNA-binding domain superfamily/Winged helix DNA-binding domain"/>
    <property type="match status" value="1"/>
</dbReference>
<dbReference type="GO" id="GO:0003700">
    <property type="term" value="F:DNA-binding transcription factor activity"/>
    <property type="evidence" value="ECO:0007669"/>
    <property type="project" value="TreeGrafter"/>
</dbReference>
<dbReference type="Gene3D" id="3.30.450.40">
    <property type="match status" value="1"/>
</dbReference>
<evidence type="ECO:0000259" key="5">
    <source>
        <dbReference type="PROSITE" id="PS51078"/>
    </source>
</evidence>
<evidence type="ECO:0000256" key="3">
    <source>
        <dbReference type="ARBA" id="ARBA00023163"/>
    </source>
</evidence>
<keyword evidence="3" id="KW-0804">Transcription</keyword>
<dbReference type="InterPro" id="IPR036388">
    <property type="entry name" value="WH-like_DNA-bd_sf"/>
</dbReference>
<dbReference type="PROSITE" id="PS51078">
    <property type="entry name" value="ICLR_ED"/>
    <property type="match status" value="1"/>
</dbReference>
<evidence type="ECO:0000313" key="6">
    <source>
        <dbReference type="EMBL" id="CTQ31868.1"/>
    </source>
</evidence>
<dbReference type="InterPro" id="IPR036390">
    <property type="entry name" value="WH_DNA-bd_sf"/>
</dbReference>
<keyword evidence="1" id="KW-0805">Transcription regulation</keyword>
<dbReference type="GO" id="GO:0045892">
    <property type="term" value="P:negative regulation of DNA-templated transcription"/>
    <property type="evidence" value="ECO:0007669"/>
    <property type="project" value="TreeGrafter"/>
</dbReference>
<feature type="domain" description="IclR-ED" evidence="5">
    <location>
        <begin position="47"/>
        <end position="245"/>
    </location>
</feature>
<dbReference type="Pfam" id="PF09339">
    <property type="entry name" value="HTH_IclR"/>
    <property type="match status" value="1"/>
</dbReference>
<keyword evidence="7" id="KW-1185">Reference proteome</keyword>
<evidence type="ECO:0000256" key="1">
    <source>
        <dbReference type="ARBA" id="ARBA00023015"/>
    </source>
</evidence>
<dbReference type="STRING" id="282197.SAMN04488517_1157"/>
<dbReference type="InterPro" id="IPR029016">
    <property type="entry name" value="GAF-like_dom_sf"/>
</dbReference>
<keyword evidence="2 6" id="KW-0238">DNA-binding</keyword>
<dbReference type="Proteomes" id="UP000048908">
    <property type="component" value="Unassembled WGS sequence"/>
</dbReference>
<dbReference type="SUPFAM" id="SSF46785">
    <property type="entry name" value="Winged helix' DNA-binding domain"/>
    <property type="match status" value="1"/>
</dbReference>
<proteinExistence type="predicted"/>
<name>A0A0M6XLR2_9RHOB</name>
<organism evidence="6 7">
    <name type="scientific">Jannaschia rubra</name>
    <dbReference type="NCBI Taxonomy" id="282197"/>
    <lineage>
        <taxon>Bacteria</taxon>
        <taxon>Pseudomonadati</taxon>
        <taxon>Pseudomonadota</taxon>
        <taxon>Alphaproteobacteria</taxon>
        <taxon>Rhodobacterales</taxon>
        <taxon>Roseobacteraceae</taxon>
        <taxon>Jannaschia</taxon>
    </lineage>
</organism>
<sequence length="251" mass="26936">MLETVSSNGPTSLAALSRTTGLPKATLLRICATLEQRRWLARRSANGRYQLGSAFPDQGSRPEGTHRLIEAGSEELLRLSEKTGLAADLAGEVGKGRVEIIDTTRVYKTHDLNPDCIGFRPSPFRSALGSAYLFALSPEARAGVVADLARNLPAKDRSAVDRLPQWLRDFQTRGYGIRQDGYWGRAVDYGALPSAIAVPITVAGRPVGAVNLVWPAEGEPVARVADEHLPDLKAAAASIARNMRGVIDSPG</sequence>
<dbReference type="PROSITE" id="PS51077">
    <property type="entry name" value="HTH_ICLR"/>
    <property type="match status" value="1"/>
</dbReference>